<comment type="caution">
    <text evidence="2">The sequence shown here is derived from an EMBL/GenBank/DDBJ whole genome shotgun (WGS) entry which is preliminary data.</text>
</comment>
<dbReference type="AlphaFoldDB" id="A0A0B2JRX9"/>
<proteinExistence type="predicted"/>
<feature type="transmembrane region" description="Helical" evidence="1">
    <location>
        <begin position="12"/>
        <end position="34"/>
    </location>
</feature>
<dbReference type="InterPro" id="IPR002829">
    <property type="entry name" value="DUF116"/>
</dbReference>
<dbReference type="PANTHER" id="PTHR43801:SF1">
    <property type="entry name" value="POLYPRENYL SYNTHETASE"/>
    <property type="match status" value="1"/>
</dbReference>
<sequence length="266" mass="29286">MKYTVKKAKKRLFISLLCITYIIMLIICAGVWFITLPGLNNINPHLAPAFAAAMIGILFLIGFGILGMVFGIKGWPLPTIFKKQTYTLLNVLYYIVISAGKIVGIDRRRIEASYVAVSNTIVGNRHLKVPADRLLVVTPHCLQLSTCPHKITTDPNNCKRCGGCNIGDLVTLAEEIGFHFFVVTGGTLARQKVMEIRPQAVVAVACERDLASGIQDVYPIPSVGVMNIRPNGPCFNTKVDVEEFKRVIMDIIDLPVSDAVSQEKEN</sequence>
<evidence type="ECO:0000256" key="1">
    <source>
        <dbReference type="SAM" id="Phobius"/>
    </source>
</evidence>
<dbReference type="RefSeq" id="WP_039211635.1">
    <property type="nucleotide sequence ID" value="NZ_JSCE01000236.1"/>
</dbReference>
<feature type="transmembrane region" description="Helical" evidence="1">
    <location>
        <begin position="46"/>
        <end position="72"/>
    </location>
</feature>
<keyword evidence="1" id="KW-0472">Membrane</keyword>
<gene>
    <name evidence="2" type="ORF">NZ47_12625</name>
</gene>
<accession>A0A0B2JRX9</accession>
<evidence type="ECO:0000313" key="3">
    <source>
        <dbReference type="Proteomes" id="UP000030993"/>
    </source>
</evidence>
<keyword evidence="1" id="KW-0812">Transmembrane</keyword>
<feature type="transmembrane region" description="Helical" evidence="1">
    <location>
        <begin position="84"/>
        <end position="103"/>
    </location>
</feature>
<reference evidence="2 3" key="1">
    <citation type="journal article" date="2013" name="PLoS ONE">
        <title>Identification and characterization of three novel lipases belonging to families II and V from Anaerovibrio lipolyticus 5ST.</title>
        <authorList>
            <person name="Prive F."/>
            <person name="Kaderbhai N.N."/>
            <person name="Girdwood S."/>
            <person name="Worgan H.J."/>
            <person name="Pinloche E."/>
            <person name="Scollan N.D."/>
            <person name="Huws S.A."/>
            <person name="Newbold C.J."/>
        </authorList>
    </citation>
    <scope>NUCLEOTIDE SEQUENCE [LARGE SCALE GENOMIC DNA]</scope>
    <source>
        <strain evidence="2 3">5S</strain>
    </source>
</reference>
<dbReference type="EMBL" id="JSCE01000236">
    <property type="protein sequence ID" value="KHM49533.1"/>
    <property type="molecule type" value="Genomic_DNA"/>
</dbReference>
<keyword evidence="1" id="KW-1133">Transmembrane helix</keyword>
<name>A0A0B2JRX9_9FIRM</name>
<dbReference type="Proteomes" id="UP000030993">
    <property type="component" value="Unassembled WGS sequence"/>
</dbReference>
<organism evidence="2 3">
    <name type="scientific">Anaerovibrio lipolyticus</name>
    <dbReference type="NCBI Taxonomy" id="82374"/>
    <lineage>
        <taxon>Bacteria</taxon>
        <taxon>Bacillati</taxon>
        <taxon>Bacillota</taxon>
        <taxon>Negativicutes</taxon>
        <taxon>Selenomonadales</taxon>
        <taxon>Selenomonadaceae</taxon>
        <taxon>Anaerovibrio</taxon>
    </lineage>
</organism>
<dbReference type="Pfam" id="PF01976">
    <property type="entry name" value="DUF116"/>
    <property type="match status" value="1"/>
</dbReference>
<evidence type="ECO:0000313" key="2">
    <source>
        <dbReference type="EMBL" id="KHM49533.1"/>
    </source>
</evidence>
<keyword evidence="3" id="KW-1185">Reference proteome</keyword>
<dbReference type="STRING" id="82374.NZ47_12625"/>
<protein>
    <recommendedName>
        <fullName evidence="4">DUF116 domain-containing protein</fullName>
    </recommendedName>
</protein>
<evidence type="ECO:0008006" key="4">
    <source>
        <dbReference type="Google" id="ProtNLM"/>
    </source>
</evidence>
<dbReference type="PANTHER" id="PTHR43801">
    <property type="entry name" value="NUCLEOTIDE-BINDING PROTEIN-RELATED"/>
    <property type="match status" value="1"/>
</dbReference>
<dbReference type="eggNOG" id="COG1852">
    <property type="taxonomic scope" value="Bacteria"/>
</dbReference>